<dbReference type="AlphaFoldDB" id="A0A3S4QXG8"/>
<protein>
    <submittedName>
        <fullName evidence="2">C20orf11-like protein</fullName>
    </submittedName>
</protein>
<sequence length="227" mass="26409">MEEWNESMIDGFQLKRCEINKLIMDYLVSEGFKEAAEKFKYEAGLEASADGLFNETPSMLDQRIEVRTAIEEGRVYDAISLINRHYAELLDQNRHLYFKLQQQQLIELIREQKVEEALKFSQEQLSVDEEFLDLPELERTLALLAFDKPENSPFADLLQVSHRQQLASEVNEAILKEQSGSAEVEKPHLVTLLKLLLWTQSELERKKIKFPKMTDLTNAVIDYSNIE</sequence>
<gene>
    <name evidence="2" type="ORF">B4U79_02691</name>
</gene>
<keyword evidence="3" id="KW-1185">Reference proteome</keyword>
<proteinExistence type="predicted"/>
<accession>A0A3S4QXG8</accession>
<dbReference type="InterPro" id="IPR050618">
    <property type="entry name" value="Ubq-SigPath_Reg"/>
</dbReference>
<name>A0A3S4QXG8_9ACAR</name>
<dbReference type="PROSITE" id="PS50896">
    <property type="entry name" value="LISH"/>
    <property type="match status" value="1"/>
</dbReference>
<dbReference type="InterPro" id="IPR013144">
    <property type="entry name" value="CRA_dom"/>
</dbReference>
<dbReference type="Pfam" id="PF08513">
    <property type="entry name" value="LisH"/>
    <property type="match status" value="1"/>
</dbReference>
<evidence type="ECO:0000259" key="1">
    <source>
        <dbReference type="PROSITE" id="PS50897"/>
    </source>
</evidence>
<dbReference type="SMART" id="SM00757">
    <property type="entry name" value="CRA"/>
    <property type="match status" value="1"/>
</dbReference>
<evidence type="ECO:0000313" key="2">
    <source>
        <dbReference type="EMBL" id="RWS08921.1"/>
    </source>
</evidence>
<dbReference type="SMART" id="SM00667">
    <property type="entry name" value="LisH"/>
    <property type="match status" value="1"/>
</dbReference>
<reference evidence="2 3" key="1">
    <citation type="journal article" date="2018" name="Gigascience">
        <title>Genomes of trombidid mites reveal novel predicted allergens and laterally-transferred genes associated with secondary metabolism.</title>
        <authorList>
            <person name="Dong X."/>
            <person name="Chaisiri K."/>
            <person name="Xia D."/>
            <person name="Armstrong S.D."/>
            <person name="Fang Y."/>
            <person name="Donnelly M.J."/>
            <person name="Kadowaki T."/>
            <person name="McGarry J.W."/>
            <person name="Darby A.C."/>
            <person name="Makepeace B.L."/>
        </authorList>
    </citation>
    <scope>NUCLEOTIDE SEQUENCE [LARGE SCALE GENOMIC DNA]</scope>
    <source>
        <strain evidence="2">UoL-WK</strain>
    </source>
</reference>
<dbReference type="STRING" id="1965070.A0A3S4QXG8"/>
<dbReference type="Pfam" id="PF10607">
    <property type="entry name" value="CTLH"/>
    <property type="match status" value="1"/>
</dbReference>
<dbReference type="PROSITE" id="PS50897">
    <property type="entry name" value="CTLH"/>
    <property type="match status" value="1"/>
</dbReference>
<dbReference type="OrthoDB" id="2415936at2759"/>
<comment type="caution">
    <text evidence="2">The sequence shown here is derived from an EMBL/GenBank/DDBJ whole genome shotgun (WGS) entry which is preliminary data.</text>
</comment>
<dbReference type="PANTHER" id="PTHR12864">
    <property type="entry name" value="RAN BINDING PROTEIN 9-RELATED"/>
    <property type="match status" value="1"/>
</dbReference>
<evidence type="ECO:0000313" key="3">
    <source>
        <dbReference type="Proteomes" id="UP000285301"/>
    </source>
</evidence>
<dbReference type="InterPro" id="IPR006594">
    <property type="entry name" value="LisH"/>
</dbReference>
<dbReference type="SMART" id="SM00668">
    <property type="entry name" value="CTLH"/>
    <property type="match status" value="1"/>
</dbReference>
<feature type="domain" description="CTLH" evidence="1">
    <location>
        <begin position="59"/>
        <end position="116"/>
    </location>
</feature>
<organism evidence="2 3">
    <name type="scientific">Dinothrombium tinctorium</name>
    <dbReference type="NCBI Taxonomy" id="1965070"/>
    <lineage>
        <taxon>Eukaryota</taxon>
        <taxon>Metazoa</taxon>
        <taxon>Ecdysozoa</taxon>
        <taxon>Arthropoda</taxon>
        <taxon>Chelicerata</taxon>
        <taxon>Arachnida</taxon>
        <taxon>Acari</taxon>
        <taxon>Acariformes</taxon>
        <taxon>Trombidiformes</taxon>
        <taxon>Prostigmata</taxon>
        <taxon>Anystina</taxon>
        <taxon>Parasitengona</taxon>
        <taxon>Trombidioidea</taxon>
        <taxon>Trombidiidae</taxon>
        <taxon>Dinothrombium</taxon>
    </lineage>
</organism>
<dbReference type="InterPro" id="IPR024964">
    <property type="entry name" value="CTLH/CRA"/>
</dbReference>
<dbReference type="Proteomes" id="UP000285301">
    <property type="component" value="Unassembled WGS sequence"/>
</dbReference>
<dbReference type="EMBL" id="NCKU01002726">
    <property type="protein sequence ID" value="RWS08921.1"/>
    <property type="molecule type" value="Genomic_DNA"/>
</dbReference>
<dbReference type="InterPro" id="IPR006595">
    <property type="entry name" value="CTLH_C"/>
</dbReference>